<feature type="region of interest" description="Disordered" evidence="9">
    <location>
        <begin position="514"/>
        <end position="533"/>
    </location>
</feature>
<dbReference type="Pfam" id="PF00501">
    <property type="entry name" value="AMP-binding"/>
    <property type="match status" value="1"/>
</dbReference>
<dbReference type="Gene3D" id="3.30.70.3290">
    <property type="match status" value="1"/>
</dbReference>
<dbReference type="SMART" id="SM00823">
    <property type="entry name" value="PKS_PP"/>
    <property type="match status" value="2"/>
</dbReference>
<sequence length="1697" mass="182347">MSQEIAGRPWDRAPRPELPCIHERVEQQAARTPEAVAVTCEGVELTYRELNRRSNQLAHRLRALGVGPESLVAIGLERSAEMLVGLLGILKAGGAYLPIDATYPHDRVQFMIEDAQPAVLLTSPSQREALPTVDVPALMLESTWAEFQTESDHDPEPRATGDNLAYVIYTSGSTGKPKGCQVTHANAARLFTSTEAWFGFGPGDVWTFFHSHAFDFSVWEIWGALVHGGRVVVVSYLTSRSPEQFLALLQREGVTVLNQTPSAFKALVHADRVSGTDPSTLALRYVIFGGEALELQMLRPWMERHGDAQPKLVNMYGITETTVHVTYRPLGIDDVERNVGSLIGQPIPDLGMYLLDADLDLVPVGETGEIYVAGAGVCRGYLNRPELTAERFFDWSTPEGTTLRVYKTGDLARQLPDGDILYLGRSDQQVKIRGFRIETGEIESVLARHDSVSACAVIARHDDGQSDARLVAYVVPDVRPASQAELRRHLAEMLPDYMIPTAFVELERLPLTGNGKLDRQQLPAPPRGRPELAHGYEPPSGAVESMLCTCFGEILGIDEVGRHDNFFELGGDSLLATGLMDRVRGLREHAAAAAITTADLFRNPTPARLAAVIRGTDTGDIAASRFSSIRGREGGRLEEPIAIIAMAGRFPGASDVEAFWNNLCEGRDTITFFSPGELDPSVTAQERDDPCYVKARGIIDGVELFDAGFFGIGPREAELMDPQQRILLELAWECIERAGYVPDAMASPVGVFAGMFNASYFQRHVSPRPDLIEKVGAFQVMLDNEKDFIATRVAYKLNLTGPAISIHTGCSTSLVAICQAMDSLRLGHCDMALAGGITITCPPRSGYMYQEGAMLSPDGHTRTFDAKAQGTVFSDGGCTVLLKRLSDALVDGDQVFAVIVGGAVNNDGGGKASFTAPSSDGQAAVIAMAQDRARIDPRSIGYVEAHGTATPLGDPIEIEGLTRAFRRGTDASGFCRIGSVKSNIGHLVIAAGAAGVIKTALSLSEERIPPSLHFQAANADIPFQSSPFVVNASLEAWPRSGIPRRAGVSSFGVGGTNAHVILEEAPELPESEPGDGPQLLVLSARTPGALAEAASRLADHLALHDPCNLADVAWTLAVGRKAFPHRLAIVAESAGDAVEQLRSPGVVATTARSRPARESQVVFLFPGQGATYPGMGRALHASEPVFRAALDECVEALGERSGQELIGCIFSDNPDVMLPTAIMQPATFAIEYALARMWLAHGIVPVAMIGHSVGEFVAATLAGVFDLPAAIGLVATRGKLMQALPGGGMLSVRMALGDLLPLLPSELSLAAENAPGSCVVSGSHDAIARFQATLESTGVACRALRTSHAFHSLMMEPAVAPFRAAVAKLQLSVPRIPIVSTATGDLLTPQEAVSADYWASHLRQPVRFSSAIGHVLGTETHVLLEVGPRATLCTLARQHPGGQHHPVAALPTLGDSPATEDASVRLATGQLWARGVAIDPVRFDRRLRRRRVRLPTYPFERQRYWIEAATPVSATSRPLEHASPQPVAQAPESGGVVDAVGNDVGEDRRSRLLAQLRSIIEDTAGFRLSDADSEVGFIELGLDSLMLTQVALQLQRAFSVKISFRLLMTSYASLARLAEHLDAELPDDPHLHARADDAVGMELPAGDAGRRRRIRRMGTDASNPVLPGARLGRDPDGRPAWFVTDPQRSGKFLRVGT</sequence>
<dbReference type="SUPFAM" id="SSF53901">
    <property type="entry name" value="Thiolase-like"/>
    <property type="match status" value="1"/>
</dbReference>
<dbReference type="FunFam" id="3.30.300.30:FF:000010">
    <property type="entry name" value="Enterobactin synthetase component F"/>
    <property type="match status" value="1"/>
</dbReference>
<comment type="caution">
    <text evidence="12">The sequence shown here is derived from an EMBL/GenBank/DDBJ whole genome shotgun (WGS) entry which is preliminary data.</text>
</comment>
<dbReference type="FunFam" id="3.40.50.980:FF:000002">
    <property type="entry name" value="Enterobactin synthetase component F"/>
    <property type="match status" value="1"/>
</dbReference>
<evidence type="ECO:0000256" key="1">
    <source>
        <dbReference type="ARBA" id="ARBA00001957"/>
    </source>
</evidence>
<dbReference type="InterPro" id="IPR018201">
    <property type="entry name" value="Ketoacyl_synth_AS"/>
</dbReference>
<evidence type="ECO:0000256" key="5">
    <source>
        <dbReference type="ARBA" id="ARBA00022679"/>
    </source>
</evidence>
<dbReference type="GO" id="GO:0006633">
    <property type="term" value="P:fatty acid biosynthetic process"/>
    <property type="evidence" value="ECO:0007669"/>
    <property type="project" value="UniProtKB-UniPathway"/>
</dbReference>
<dbReference type="Pfam" id="PF00109">
    <property type="entry name" value="ketoacyl-synt"/>
    <property type="match status" value="1"/>
</dbReference>
<dbReference type="PROSITE" id="PS00606">
    <property type="entry name" value="KS3_1"/>
    <property type="match status" value="1"/>
</dbReference>
<evidence type="ECO:0000256" key="6">
    <source>
        <dbReference type="ARBA" id="ARBA00022832"/>
    </source>
</evidence>
<keyword evidence="8" id="KW-0511">Multifunctional enzyme</keyword>
<proteinExistence type="predicted"/>
<dbReference type="InterPro" id="IPR016036">
    <property type="entry name" value="Malonyl_transacylase_ACP-bd"/>
</dbReference>
<dbReference type="GO" id="GO:0004312">
    <property type="term" value="F:fatty acid synthase activity"/>
    <property type="evidence" value="ECO:0007669"/>
    <property type="project" value="TreeGrafter"/>
</dbReference>
<keyword evidence="13" id="KW-1185">Reference proteome</keyword>
<comment type="cofactor">
    <cofactor evidence="1">
        <name>pantetheine 4'-phosphate</name>
        <dbReference type="ChEBI" id="CHEBI:47942"/>
    </cofactor>
</comment>
<dbReference type="Pfam" id="PF22621">
    <property type="entry name" value="CurL-like_PKS_C"/>
    <property type="match status" value="1"/>
</dbReference>
<dbReference type="GO" id="GO:0044550">
    <property type="term" value="P:secondary metabolite biosynthetic process"/>
    <property type="evidence" value="ECO:0007669"/>
    <property type="project" value="UniProtKB-ARBA"/>
</dbReference>
<dbReference type="PROSITE" id="PS52004">
    <property type="entry name" value="KS3_2"/>
    <property type="match status" value="1"/>
</dbReference>
<dbReference type="InterPro" id="IPR020841">
    <property type="entry name" value="PKS_Beta-ketoAc_synthase_dom"/>
</dbReference>
<evidence type="ECO:0000256" key="8">
    <source>
        <dbReference type="ARBA" id="ARBA00023268"/>
    </source>
</evidence>
<dbReference type="Pfam" id="PF13193">
    <property type="entry name" value="AMP-binding_C"/>
    <property type="match status" value="1"/>
</dbReference>
<keyword evidence="4" id="KW-0597">Phosphoprotein</keyword>
<dbReference type="GO" id="GO:0043041">
    <property type="term" value="P:amino acid activation for nonribosomal peptide biosynthetic process"/>
    <property type="evidence" value="ECO:0007669"/>
    <property type="project" value="UniProtKB-ARBA"/>
</dbReference>
<dbReference type="Proteomes" id="UP000316471">
    <property type="component" value="Unassembled WGS sequence"/>
</dbReference>
<dbReference type="EMBL" id="VLKP01000003">
    <property type="protein sequence ID" value="TWI12750.1"/>
    <property type="molecule type" value="Genomic_DNA"/>
</dbReference>
<dbReference type="PANTHER" id="PTHR43775:SF51">
    <property type="entry name" value="INACTIVE PHENOLPHTHIOCEROL SYNTHESIS POLYKETIDE SYNTHASE TYPE I PKS1-RELATED"/>
    <property type="match status" value="1"/>
</dbReference>
<dbReference type="UniPathway" id="UPA00094"/>
<evidence type="ECO:0000256" key="2">
    <source>
        <dbReference type="ARBA" id="ARBA00005194"/>
    </source>
</evidence>
<feature type="region of interest" description="Disordered" evidence="9">
    <location>
        <begin position="1515"/>
        <end position="1534"/>
    </location>
</feature>
<accession>A0A562LYR3</accession>
<dbReference type="GO" id="GO:0031177">
    <property type="term" value="F:phosphopantetheine binding"/>
    <property type="evidence" value="ECO:0007669"/>
    <property type="project" value="InterPro"/>
</dbReference>
<keyword evidence="5" id="KW-0808">Transferase</keyword>
<dbReference type="Pfam" id="PF00698">
    <property type="entry name" value="Acyl_transf_1"/>
    <property type="match status" value="1"/>
</dbReference>
<dbReference type="Gene3D" id="3.40.50.12780">
    <property type="entry name" value="N-terminal domain of ligase-like"/>
    <property type="match status" value="1"/>
</dbReference>
<dbReference type="Gene3D" id="3.40.47.10">
    <property type="match status" value="1"/>
</dbReference>
<dbReference type="SUPFAM" id="SSF56801">
    <property type="entry name" value="Acetyl-CoA synthetase-like"/>
    <property type="match status" value="1"/>
</dbReference>
<evidence type="ECO:0000256" key="3">
    <source>
        <dbReference type="ARBA" id="ARBA00022450"/>
    </source>
</evidence>
<evidence type="ECO:0000313" key="13">
    <source>
        <dbReference type="Proteomes" id="UP000316471"/>
    </source>
</evidence>
<keyword evidence="7" id="KW-0443">Lipid metabolism</keyword>
<dbReference type="PROSITE" id="PS50075">
    <property type="entry name" value="CARRIER"/>
    <property type="match status" value="2"/>
</dbReference>
<dbReference type="FunFam" id="3.40.47.10:FF:000042">
    <property type="entry name" value="Polyketide synthase Pks13"/>
    <property type="match status" value="1"/>
</dbReference>
<gene>
    <name evidence="12" type="ORF">IP93_01096</name>
</gene>
<dbReference type="InterPro" id="IPR020845">
    <property type="entry name" value="AMP-binding_CS"/>
</dbReference>
<dbReference type="PANTHER" id="PTHR43775">
    <property type="entry name" value="FATTY ACID SYNTHASE"/>
    <property type="match status" value="1"/>
</dbReference>
<feature type="region of interest" description="Disordered" evidence="9">
    <location>
        <begin position="1657"/>
        <end position="1680"/>
    </location>
</feature>
<dbReference type="Pfam" id="PF02801">
    <property type="entry name" value="Ketoacyl-synt_C"/>
    <property type="match status" value="1"/>
</dbReference>
<dbReference type="InterPro" id="IPR016039">
    <property type="entry name" value="Thiolase-like"/>
</dbReference>
<dbReference type="InterPro" id="IPR001227">
    <property type="entry name" value="Ac_transferase_dom_sf"/>
</dbReference>
<dbReference type="RefSeq" id="WP_158636278.1">
    <property type="nucleotide sequence ID" value="NZ_VLKP01000003.1"/>
</dbReference>
<evidence type="ECO:0000256" key="7">
    <source>
        <dbReference type="ARBA" id="ARBA00023098"/>
    </source>
</evidence>
<dbReference type="InterPro" id="IPR014031">
    <property type="entry name" value="Ketoacyl_synth_C"/>
</dbReference>
<dbReference type="CDD" id="cd17643">
    <property type="entry name" value="A_NRPS_Cytc1-like"/>
    <property type="match status" value="1"/>
</dbReference>
<dbReference type="InterPro" id="IPR020806">
    <property type="entry name" value="PKS_PP-bd"/>
</dbReference>
<feature type="domain" description="Carrier" evidence="10">
    <location>
        <begin position="538"/>
        <end position="617"/>
    </location>
</feature>
<dbReference type="InterPro" id="IPR009081">
    <property type="entry name" value="PP-bd_ACP"/>
</dbReference>
<dbReference type="SMART" id="SM00827">
    <property type="entry name" value="PKS_AT"/>
    <property type="match status" value="1"/>
</dbReference>
<dbReference type="FunFam" id="3.40.50.12780:FF:000012">
    <property type="entry name" value="Non-ribosomal peptide synthetase"/>
    <property type="match status" value="1"/>
</dbReference>
<name>A0A562LYR3_9GAMM</name>
<dbReference type="InterPro" id="IPR014030">
    <property type="entry name" value="Ketoacyl_synth_N"/>
</dbReference>
<keyword evidence="3" id="KW-0596">Phosphopantetheine</keyword>
<dbReference type="SUPFAM" id="SSF52151">
    <property type="entry name" value="FabD/lysophospholipase-like"/>
    <property type="match status" value="1"/>
</dbReference>
<dbReference type="Gene3D" id="3.40.366.10">
    <property type="entry name" value="Malonyl-Coenzyme A Acyl Carrier Protein, domain 2"/>
    <property type="match status" value="1"/>
</dbReference>
<evidence type="ECO:0000313" key="12">
    <source>
        <dbReference type="EMBL" id="TWI12750.1"/>
    </source>
</evidence>
<dbReference type="Gene3D" id="3.30.300.30">
    <property type="match status" value="1"/>
</dbReference>
<feature type="domain" description="Carrier" evidence="10">
    <location>
        <begin position="1547"/>
        <end position="1625"/>
    </location>
</feature>
<evidence type="ECO:0000259" key="10">
    <source>
        <dbReference type="PROSITE" id="PS50075"/>
    </source>
</evidence>
<dbReference type="PROSITE" id="PS00455">
    <property type="entry name" value="AMP_BINDING"/>
    <property type="match status" value="1"/>
</dbReference>
<dbReference type="Gene3D" id="1.10.1200.10">
    <property type="entry name" value="ACP-like"/>
    <property type="match status" value="2"/>
</dbReference>
<dbReference type="InterPro" id="IPR025110">
    <property type="entry name" value="AMP-bd_C"/>
</dbReference>
<dbReference type="GO" id="GO:0004315">
    <property type="term" value="F:3-oxoacyl-[acyl-carrier-protein] synthase activity"/>
    <property type="evidence" value="ECO:0007669"/>
    <property type="project" value="InterPro"/>
</dbReference>
<dbReference type="SUPFAM" id="SSF47336">
    <property type="entry name" value="ACP-like"/>
    <property type="match status" value="2"/>
</dbReference>
<dbReference type="InterPro" id="IPR014043">
    <property type="entry name" value="Acyl_transferase_dom"/>
</dbReference>
<dbReference type="OrthoDB" id="9030879at2"/>
<feature type="domain" description="Ketosynthase family 3 (KS3)" evidence="11">
    <location>
        <begin position="638"/>
        <end position="1064"/>
    </location>
</feature>
<dbReference type="InterPro" id="IPR042099">
    <property type="entry name" value="ANL_N_sf"/>
</dbReference>
<reference evidence="12 13" key="1">
    <citation type="journal article" date="2015" name="Stand. Genomic Sci.">
        <title>Genomic Encyclopedia of Bacterial and Archaeal Type Strains, Phase III: the genomes of soil and plant-associated and newly described type strains.</title>
        <authorList>
            <person name="Whitman W.B."/>
            <person name="Woyke T."/>
            <person name="Klenk H.P."/>
            <person name="Zhou Y."/>
            <person name="Lilburn T.G."/>
            <person name="Beck B.J."/>
            <person name="De Vos P."/>
            <person name="Vandamme P."/>
            <person name="Eisen J.A."/>
            <person name="Garrity G."/>
            <person name="Hugenholtz P."/>
            <person name="Kyrpides N.C."/>
        </authorList>
    </citation>
    <scope>NUCLEOTIDE SEQUENCE [LARGE SCALE GENOMIC DNA]</scope>
    <source>
        <strain evidence="12 13">CGMCC 1.10136</strain>
    </source>
</reference>
<dbReference type="FunFam" id="3.40.50.980:FF:000001">
    <property type="entry name" value="Non-ribosomal peptide synthetase"/>
    <property type="match status" value="1"/>
</dbReference>
<keyword evidence="6" id="KW-0276">Fatty acid metabolism</keyword>
<dbReference type="NCBIfam" id="TIGR01733">
    <property type="entry name" value="AA-adenyl-dom"/>
    <property type="match status" value="1"/>
</dbReference>
<protein>
    <submittedName>
        <fullName evidence="12">Amino acid adenylation domain-containing protein</fullName>
    </submittedName>
</protein>
<comment type="pathway">
    <text evidence="2">Lipid metabolism; fatty acid biosynthesis.</text>
</comment>
<dbReference type="InterPro" id="IPR050091">
    <property type="entry name" value="PKS_NRPS_Biosynth_Enz"/>
</dbReference>
<evidence type="ECO:0000256" key="9">
    <source>
        <dbReference type="SAM" id="MobiDB-lite"/>
    </source>
</evidence>
<dbReference type="SMART" id="SM00825">
    <property type="entry name" value="PKS_KS"/>
    <property type="match status" value="1"/>
</dbReference>
<evidence type="ECO:0000259" key="11">
    <source>
        <dbReference type="PROSITE" id="PS52004"/>
    </source>
</evidence>
<dbReference type="InterPro" id="IPR010071">
    <property type="entry name" value="AA_adenyl_dom"/>
</dbReference>
<dbReference type="CDD" id="cd00833">
    <property type="entry name" value="PKS"/>
    <property type="match status" value="1"/>
</dbReference>
<dbReference type="InterPro" id="IPR045851">
    <property type="entry name" value="AMP-bd_C_sf"/>
</dbReference>
<dbReference type="InterPro" id="IPR016035">
    <property type="entry name" value="Acyl_Trfase/lysoPLipase"/>
</dbReference>
<evidence type="ECO:0000256" key="4">
    <source>
        <dbReference type="ARBA" id="ARBA00022553"/>
    </source>
</evidence>
<dbReference type="InterPro" id="IPR000873">
    <property type="entry name" value="AMP-dep_synth/lig_dom"/>
</dbReference>
<dbReference type="InterPro" id="IPR036736">
    <property type="entry name" value="ACP-like_sf"/>
</dbReference>
<organism evidence="12 13">
    <name type="scientific">Aerolutibacter ruishenii</name>
    <dbReference type="NCBI Taxonomy" id="686800"/>
    <lineage>
        <taxon>Bacteria</taxon>
        <taxon>Pseudomonadati</taxon>
        <taxon>Pseudomonadota</taxon>
        <taxon>Gammaproteobacteria</taxon>
        <taxon>Lysobacterales</taxon>
        <taxon>Lysobacteraceae</taxon>
        <taxon>Aerolutibacter</taxon>
    </lineage>
</organism>
<dbReference type="SUPFAM" id="SSF55048">
    <property type="entry name" value="Probable ACP-binding domain of malonyl-CoA ACP transacylase"/>
    <property type="match status" value="1"/>
</dbReference>
<dbReference type="Pfam" id="PF00550">
    <property type="entry name" value="PP-binding"/>
    <property type="match status" value="2"/>
</dbReference>